<protein>
    <submittedName>
        <fullName evidence="2">Uncharacterized protein</fullName>
    </submittedName>
</protein>
<keyword evidence="3" id="KW-1185">Reference proteome</keyword>
<dbReference type="KEGG" id="rhs:A3Q41_03238"/>
<organism evidence="2 3">
    <name type="scientific">Rhodococcoides fascians</name>
    <name type="common">Rhodococcus fascians</name>
    <dbReference type="NCBI Taxonomy" id="1828"/>
    <lineage>
        <taxon>Bacteria</taxon>
        <taxon>Bacillati</taxon>
        <taxon>Actinomycetota</taxon>
        <taxon>Actinomycetes</taxon>
        <taxon>Mycobacteriales</taxon>
        <taxon>Nocardiaceae</taxon>
        <taxon>Rhodococcoides</taxon>
    </lineage>
</organism>
<proteinExistence type="predicted"/>
<dbReference type="Proteomes" id="UP000076038">
    <property type="component" value="Chromosome"/>
</dbReference>
<reference evidence="2 3" key="1">
    <citation type="journal article" date="2016" name="Genome Announc.">
        <title>Complete Genome and Plasmid Sequences for Rhodococcus fascians D188 and Draft Sequences for Rhodococcus Isolates PBTS 1 and PBTS 2.</title>
        <authorList>
            <person name="Stamler R.A."/>
            <person name="Vereecke D."/>
            <person name="Zhang Y."/>
            <person name="Schilkey F."/>
            <person name="Devitt N."/>
            <person name="Randall J.J."/>
        </authorList>
    </citation>
    <scope>NUCLEOTIDE SEQUENCE [LARGE SCALE GENOMIC DNA]</scope>
    <source>
        <strain evidence="2 3">PBTS2</strain>
    </source>
</reference>
<gene>
    <name evidence="2" type="ORF">A3Q41_03238</name>
</gene>
<dbReference type="PATRIC" id="fig|1653479.3.peg.3283"/>
<evidence type="ECO:0000313" key="3">
    <source>
        <dbReference type="Proteomes" id="UP000076038"/>
    </source>
</evidence>
<evidence type="ECO:0000256" key="1">
    <source>
        <dbReference type="SAM" id="MobiDB-lite"/>
    </source>
</evidence>
<feature type="region of interest" description="Disordered" evidence="1">
    <location>
        <begin position="34"/>
        <end position="82"/>
    </location>
</feature>
<feature type="compositionally biased region" description="Acidic residues" evidence="1">
    <location>
        <begin position="60"/>
        <end position="70"/>
    </location>
</feature>
<accession>A0A143QNM0</accession>
<sequence length="287" mass="29689">MSVSEAAAQASVPPDALDGLSLPERVALLRSRMAAVPSRGETASVRIENSAPVRPRPTDPDSDPESDAVDSSEQVSVPTRRRPVLPVPSALMEVLPHGGLVRGTVASVSGAGSLLIGLVAAVTGAGGHVAVIGQPRFGLLAAVEMGAQLSKLALIPDPGPDPVEVAAILLDGVDLVVLGLGGLSVPPTRARAVVARARSKGSTLVVTDGHWDGAELRLDASVHGYDGLGTGRELGRGRLRGVRLSVCARGKAMRPRTVRFDLRAENGRIEWHAEQQESNPLSIAVST</sequence>
<dbReference type="OrthoDB" id="4451283at2"/>
<dbReference type="AlphaFoldDB" id="A0A143QNM0"/>
<name>A0A143QNM0_RHOFA</name>
<dbReference type="EMBL" id="CP015220">
    <property type="protein sequence ID" value="AMY24529.1"/>
    <property type="molecule type" value="Genomic_DNA"/>
</dbReference>
<dbReference type="RefSeq" id="WP_094719006.1">
    <property type="nucleotide sequence ID" value="NZ_CP015220.1"/>
</dbReference>
<reference evidence="3" key="2">
    <citation type="submission" date="2016-04" db="EMBL/GenBank/DDBJ databases">
        <title>Complete Genome and Plasmid Sequences for Rhodococcus fascians D188 and Draft Sequences for Rhodococcus spp. Isolates PBTS 1 and PBTS 2.</title>
        <authorList>
            <person name="Stamer R."/>
            <person name="Vereecke D."/>
            <person name="Zhang Y."/>
            <person name="Schilkey F."/>
            <person name="Devitt N."/>
            <person name="Randall J."/>
        </authorList>
    </citation>
    <scope>NUCLEOTIDE SEQUENCE [LARGE SCALE GENOMIC DNA]</scope>
    <source>
        <strain evidence="3">PBTS2</strain>
    </source>
</reference>
<evidence type="ECO:0000313" key="2">
    <source>
        <dbReference type="EMBL" id="AMY24529.1"/>
    </source>
</evidence>